<dbReference type="InterPro" id="IPR057766">
    <property type="entry name" value="Znf-C2H2_OTU1-like_C"/>
</dbReference>
<evidence type="ECO:0000256" key="4">
    <source>
        <dbReference type="SAM" id="MobiDB-lite"/>
    </source>
</evidence>
<dbReference type="PROSITE" id="PS00028">
    <property type="entry name" value="ZINC_FINGER_C2H2_1"/>
    <property type="match status" value="1"/>
</dbReference>
<dbReference type="KEGG" id="aara:120900365"/>
<dbReference type="InterPro" id="IPR001012">
    <property type="entry name" value="UBX_dom"/>
</dbReference>
<protein>
    <recommendedName>
        <fullName evidence="7">UBX domain-containing protein</fullName>
    </recommendedName>
</protein>
<accession>A0A182HRN5</accession>
<dbReference type="Gene3D" id="3.10.20.90">
    <property type="entry name" value="Phosphatidylinositol 3-kinase Catalytic Subunit, Chain A, domain 1"/>
    <property type="match status" value="1"/>
</dbReference>
<feature type="region of interest" description="Disordered" evidence="4">
    <location>
        <begin position="107"/>
        <end position="259"/>
    </location>
</feature>
<feature type="compositionally biased region" description="Low complexity" evidence="4">
    <location>
        <begin position="242"/>
        <end position="259"/>
    </location>
</feature>
<evidence type="ECO:0000313" key="5">
    <source>
        <dbReference type="EnsemblMetazoa" id="AARA003930-PA"/>
    </source>
</evidence>
<dbReference type="VEuPathDB" id="VectorBase:AARA003930"/>
<dbReference type="RefSeq" id="XP_040163190.1">
    <property type="nucleotide sequence ID" value="XM_040307256.1"/>
</dbReference>
<dbReference type="CDD" id="cd14302">
    <property type="entry name" value="UBA_UBXN1"/>
    <property type="match status" value="1"/>
</dbReference>
<dbReference type="GO" id="GO:0031397">
    <property type="term" value="P:negative regulation of protein ubiquitination"/>
    <property type="evidence" value="ECO:0007669"/>
    <property type="project" value="TreeGrafter"/>
</dbReference>
<dbReference type="InterPro" id="IPR029071">
    <property type="entry name" value="Ubiquitin-like_domsf"/>
</dbReference>
<name>A0A182HRN5_ANOAR</name>
<dbReference type="SUPFAM" id="SSF46934">
    <property type="entry name" value="UBA-like"/>
    <property type="match status" value="1"/>
</dbReference>
<keyword evidence="3" id="KW-0175">Coiled coil</keyword>
<dbReference type="SUPFAM" id="SSF54236">
    <property type="entry name" value="Ubiquitin-like"/>
    <property type="match status" value="1"/>
</dbReference>
<dbReference type="EMBL" id="APCN01001728">
    <property type="status" value="NOT_ANNOTATED_CDS"/>
    <property type="molecule type" value="Genomic_DNA"/>
</dbReference>
<dbReference type="Pfam" id="PF22562">
    <property type="entry name" value="UBA_7"/>
    <property type="match status" value="1"/>
</dbReference>
<feature type="compositionally biased region" description="Low complexity" evidence="4">
    <location>
        <begin position="47"/>
        <end position="83"/>
    </location>
</feature>
<dbReference type="SMART" id="SM00166">
    <property type="entry name" value="UBX"/>
    <property type="match status" value="1"/>
</dbReference>
<dbReference type="AlphaFoldDB" id="A0A182HRN5"/>
<dbReference type="GO" id="GO:0005737">
    <property type="term" value="C:cytoplasm"/>
    <property type="evidence" value="ECO:0007669"/>
    <property type="project" value="UniProtKB-SubCell"/>
</dbReference>
<dbReference type="InterPro" id="IPR009060">
    <property type="entry name" value="UBA-like_sf"/>
</dbReference>
<dbReference type="Proteomes" id="UP000075840">
    <property type="component" value="Unassembled WGS sequence"/>
</dbReference>
<dbReference type="Pfam" id="PF24560">
    <property type="entry name" value="zf-C2H2_OTU1_C"/>
    <property type="match status" value="1"/>
</dbReference>
<sequence length="342" mass="37516">MSDIQMLIDMGFPKEKAERALEVTNNKGVEQAMEWLLAHADEPLPPASTAAAASAAGDSSSSTAAGGATTEPSTEEGAAAAEEPVAKSLKCDECGKLFKSQEEVEFHAAKTEHSSFSESTEEKKPLTEEEKKAQLALLEEKMRRKRQEREENEKKEAMERERLRIKSGKDMLEARRKMEEQEMKKLMDQRKREKLESQQARDRVRAQIEADRAARKAKESGEPAAVSPTSTAPVSSPPPAAANPTSTTTTTTPTKPAEAKSYTTAKIAIRMMNGTQLVQTFQAGEQLAAVRLFVQLKMESVDAAFGLMTNFPKKVFTAEEYEMPLDKLGLVPNAVLIVTKAP</sequence>
<dbReference type="GO" id="GO:0005634">
    <property type="term" value="C:nucleus"/>
    <property type="evidence" value="ECO:0007669"/>
    <property type="project" value="TreeGrafter"/>
</dbReference>
<evidence type="ECO:0000313" key="6">
    <source>
        <dbReference type="Proteomes" id="UP000075840"/>
    </source>
</evidence>
<keyword evidence="2" id="KW-0963">Cytoplasm</keyword>
<dbReference type="EnsemblMetazoa" id="AARA003930-RA">
    <property type="protein sequence ID" value="AARA003930-PA"/>
    <property type="gene ID" value="AARA003930"/>
</dbReference>
<dbReference type="PROSITE" id="PS50033">
    <property type="entry name" value="UBX"/>
    <property type="match status" value="1"/>
</dbReference>
<dbReference type="Pfam" id="PF00789">
    <property type="entry name" value="UBX"/>
    <property type="match status" value="1"/>
</dbReference>
<dbReference type="PROSITE" id="PS50030">
    <property type="entry name" value="UBA"/>
    <property type="match status" value="1"/>
</dbReference>
<feature type="region of interest" description="Disordered" evidence="4">
    <location>
        <begin position="40"/>
        <end position="86"/>
    </location>
</feature>
<dbReference type="VEuPathDB" id="VectorBase:AARA21_008297"/>
<evidence type="ECO:0000256" key="1">
    <source>
        <dbReference type="ARBA" id="ARBA00004496"/>
    </source>
</evidence>
<keyword evidence="6" id="KW-1185">Reference proteome</keyword>
<organism evidence="5 6">
    <name type="scientific">Anopheles arabiensis</name>
    <name type="common">Mosquito</name>
    <dbReference type="NCBI Taxonomy" id="7173"/>
    <lineage>
        <taxon>Eukaryota</taxon>
        <taxon>Metazoa</taxon>
        <taxon>Ecdysozoa</taxon>
        <taxon>Arthropoda</taxon>
        <taxon>Hexapoda</taxon>
        <taxon>Insecta</taxon>
        <taxon>Pterygota</taxon>
        <taxon>Neoptera</taxon>
        <taxon>Endopterygota</taxon>
        <taxon>Diptera</taxon>
        <taxon>Nematocera</taxon>
        <taxon>Culicoidea</taxon>
        <taxon>Culicidae</taxon>
        <taxon>Anophelinae</taxon>
        <taxon>Anopheles</taxon>
    </lineage>
</organism>
<evidence type="ECO:0000256" key="2">
    <source>
        <dbReference type="ARBA" id="ARBA00022490"/>
    </source>
</evidence>
<dbReference type="GO" id="GO:1903094">
    <property type="term" value="P:negative regulation of protein K48-linked deubiquitination"/>
    <property type="evidence" value="ECO:0007669"/>
    <property type="project" value="TreeGrafter"/>
</dbReference>
<dbReference type="GO" id="GO:0032435">
    <property type="term" value="P:negative regulation of proteasomal ubiquitin-dependent protein catabolic process"/>
    <property type="evidence" value="ECO:0007669"/>
    <property type="project" value="TreeGrafter"/>
</dbReference>
<dbReference type="GeneID" id="120900365"/>
<dbReference type="PANTHER" id="PTHR46340:SF1">
    <property type="entry name" value="UBX DOMAIN-CONTAINING PROTEIN 1"/>
    <property type="match status" value="1"/>
</dbReference>
<dbReference type="Gene3D" id="1.10.8.10">
    <property type="entry name" value="DNA helicase RuvA subunit, C-terminal domain"/>
    <property type="match status" value="1"/>
</dbReference>
<evidence type="ECO:0008006" key="7">
    <source>
        <dbReference type="Google" id="ProtNLM"/>
    </source>
</evidence>
<dbReference type="GO" id="GO:0036435">
    <property type="term" value="F:K48-linked polyubiquitin modification-dependent protein binding"/>
    <property type="evidence" value="ECO:0007669"/>
    <property type="project" value="TreeGrafter"/>
</dbReference>
<evidence type="ECO:0000256" key="3">
    <source>
        <dbReference type="ARBA" id="ARBA00023054"/>
    </source>
</evidence>
<dbReference type="InterPro" id="IPR015940">
    <property type="entry name" value="UBA"/>
</dbReference>
<comment type="subcellular location">
    <subcellularLocation>
        <location evidence="1">Cytoplasm</location>
    </subcellularLocation>
</comment>
<dbReference type="InterPro" id="IPR041923">
    <property type="entry name" value="UBA_UBXN1"/>
</dbReference>
<reference evidence="5" key="1">
    <citation type="submission" date="2022-08" db="UniProtKB">
        <authorList>
            <consortium name="EnsemblMetazoa"/>
        </authorList>
    </citation>
    <scope>IDENTIFICATION</scope>
    <source>
        <strain evidence="5">Dongola</strain>
    </source>
</reference>
<feature type="compositionally biased region" description="Low complexity" evidence="4">
    <location>
        <begin position="222"/>
        <end position="234"/>
    </location>
</feature>
<dbReference type="SMART" id="SM00165">
    <property type="entry name" value="UBA"/>
    <property type="match status" value="1"/>
</dbReference>
<dbReference type="PROSITE" id="PS50157">
    <property type="entry name" value="ZINC_FINGER_C2H2_2"/>
    <property type="match status" value="1"/>
</dbReference>
<dbReference type="PANTHER" id="PTHR46340">
    <property type="entry name" value="UBX DOMAIN-CONTAINING PROTEIN 1"/>
    <property type="match status" value="1"/>
</dbReference>
<dbReference type="InterPro" id="IPR013087">
    <property type="entry name" value="Znf_C2H2_type"/>
</dbReference>
<feature type="compositionally biased region" description="Basic and acidic residues" evidence="4">
    <location>
        <begin position="107"/>
        <end position="221"/>
    </location>
</feature>
<proteinExistence type="predicted"/>